<accession>A0A182QG11</accession>
<reference evidence="3" key="1">
    <citation type="submission" date="2014-01" db="EMBL/GenBank/DDBJ databases">
        <title>The Genome Sequence of Anopheles farauti FAR1 (V2).</title>
        <authorList>
            <consortium name="The Broad Institute Genomics Platform"/>
            <person name="Neafsey D.E."/>
            <person name="Besansky N."/>
            <person name="Howell P."/>
            <person name="Walton C."/>
            <person name="Young S.K."/>
            <person name="Zeng Q."/>
            <person name="Gargeya S."/>
            <person name="Fitzgerald M."/>
            <person name="Haas B."/>
            <person name="Abouelleil A."/>
            <person name="Allen A.W."/>
            <person name="Alvarado L."/>
            <person name="Arachchi H.M."/>
            <person name="Berlin A.M."/>
            <person name="Chapman S.B."/>
            <person name="Gainer-Dewar J."/>
            <person name="Goldberg J."/>
            <person name="Griggs A."/>
            <person name="Gujja S."/>
            <person name="Hansen M."/>
            <person name="Howarth C."/>
            <person name="Imamovic A."/>
            <person name="Ireland A."/>
            <person name="Larimer J."/>
            <person name="McCowan C."/>
            <person name="Murphy C."/>
            <person name="Pearson M."/>
            <person name="Poon T.W."/>
            <person name="Priest M."/>
            <person name="Roberts A."/>
            <person name="Saif S."/>
            <person name="Shea T."/>
            <person name="Sisk P."/>
            <person name="Sykes S."/>
            <person name="Wortman J."/>
            <person name="Nusbaum C."/>
            <person name="Birren B."/>
        </authorList>
    </citation>
    <scope>NUCLEOTIDE SEQUENCE [LARGE SCALE GENOMIC DNA]</scope>
    <source>
        <strain evidence="3">FAR1</strain>
    </source>
</reference>
<dbReference type="STRING" id="69004.A0A182QG11"/>
<evidence type="ECO:0000313" key="3">
    <source>
        <dbReference type="Proteomes" id="UP000075886"/>
    </source>
</evidence>
<evidence type="ECO:0000313" key="2">
    <source>
        <dbReference type="EnsemblMetazoa" id="AFAF009430-PA"/>
    </source>
</evidence>
<dbReference type="Proteomes" id="UP000075886">
    <property type="component" value="Unassembled WGS sequence"/>
</dbReference>
<dbReference type="AlphaFoldDB" id="A0A182QG11"/>
<protein>
    <submittedName>
        <fullName evidence="2">Uncharacterized protein</fullName>
    </submittedName>
</protein>
<name>A0A182QG11_9DIPT</name>
<feature type="compositionally biased region" description="Basic residues" evidence="1">
    <location>
        <begin position="22"/>
        <end position="31"/>
    </location>
</feature>
<sequence length="140" mass="15900">MGERHRKNARSGRWNLLEDRKQRARRRKKIAKALERQARKLRAKGITVDLEALKTEYLSQHRNNSGSDSEDDDDNDNDNDDEDPIDVVGGAESGDEPEDCSMQRRESVEGDGLDDTGSDTPRNSIRPNPFSIESLLYNNT</sequence>
<dbReference type="VEuPathDB" id="VectorBase:AFAF009430"/>
<feature type="compositionally biased region" description="Acidic residues" evidence="1">
    <location>
        <begin position="68"/>
        <end position="85"/>
    </location>
</feature>
<proteinExistence type="predicted"/>
<feature type="compositionally biased region" description="Basic residues" evidence="1">
    <location>
        <begin position="1"/>
        <end position="10"/>
    </location>
</feature>
<evidence type="ECO:0000256" key="1">
    <source>
        <dbReference type="SAM" id="MobiDB-lite"/>
    </source>
</evidence>
<dbReference type="EnsemblMetazoa" id="AFAF009430-RA">
    <property type="protein sequence ID" value="AFAF009430-PA"/>
    <property type="gene ID" value="AFAF009430"/>
</dbReference>
<organism evidence="2 3">
    <name type="scientific">Anopheles farauti</name>
    <dbReference type="NCBI Taxonomy" id="69004"/>
    <lineage>
        <taxon>Eukaryota</taxon>
        <taxon>Metazoa</taxon>
        <taxon>Ecdysozoa</taxon>
        <taxon>Arthropoda</taxon>
        <taxon>Hexapoda</taxon>
        <taxon>Insecta</taxon>
        <taxon>Pterygota</taxon>
        <taxon>Neoptera</taxon>
        <taxon>Endopterygota</taxon>
        <taxon>Diptera</taxon>
        <taxon>Nematocera</taxon>
        <taxon>Culicoidea</taxon>
        <taxon>Culicidae</taxon>
        <taxon>Anophelinae</taxon>
        <taxon>Anopheles</taxon>
    </lineage>
</organism>
<feature type="region of interest" description="Disordered" evidence="1">
    <location>
        <begin position="1"/>
        <end position="140"/>
    </location>
</feature>
<keyword evidence="3" id="KW-1185">Reference proteome</keyword>
<dbReference type="EMBL" id="AXCN02001524">
    <property type="status" value="NOT_ANNOTATED_CDS"/>
    <property type="molecule type" value="Genomic_DNA"/>
</dbReference>
<reference evidence="2" key="2">
    <citation type="submission" date="2020-05" db="UniProtKB">
        <authorList>
            <consortium name="EnsemblMetazoa"/>
        </authorList>
    </citation>
    <scope>IDENTIFICATION</scope>
    <source>
        <strain evidence="2">FAR1</strain>
    </source>
</reference>